<dbReference type="InterPro" id="IPR000953">
    <property type="entry name" value="Chromo/chromo_shadow_dom"/>
</dbReference>
<dbReference type="Gene3D" id="2.40.50.40">
    <property type="match status" value="1"/>
</dbReference>
<accession>J3K040</accession>
<dbReference type="InterPro" id="IPR056924">
    <property type="entry name" value="SH3_Tf2-1"/>
</dbReference>
<reference evidence="4" key="1">
    <citation type="journal article" date="2009" name="Genome Res.">
        <title>Comparative genomic analyses of the human fungal pathogens Coccidioides and their relatives.</title>
        <authorList>
            <person name="Sharpton T.J."/>
            <person name="Stajich J.E."/>
            <person name="Rounsley S.D."/>
            <person name="Gardner M.J."/>
            <person name="Wortman J.R."/>
            <person name="Jordar V.S."/>
            <person name="Maiti R."/>
            <person name="Kodira C.D."/>
            <person name="Neafsey D.E."/>
            <person name="Zeng Q."/>
            <person name="Hung C.-Y."/>
            <person name="McMahan C."/>
            <person name="Muszewska A."/>
            <person name="Grynberg M."/>
            <person name="Mandel M.A."/>
            <person name="Kellner E.M."/>
            <person name="Barker B.M."/>
            <person name="Galgiani J.N."/>
            <person name="Orbach M.J."/>
            <person name="Kirkland T.N."/>
            <person name="Cole G.T."/>
            <person name="Henn M.R."/>
            <person name="Birren B.W."/>
            <person name="Taylor J.W."/>
        </authorList>
    </citation>
    <scope>NUCLEOTIDE SEQUENCE [LARGE SCALE GENOMIC DNA]</scope>
    <source>
        <strain evidence="4">RS</strain>
    </source>
</reference>
<gene>
    <name evidence="3" type="ORF">CIMG_12581</name>
</gene>
<evidence type="ECO:0000313" key="4">
    <source>
        <dbReference type="Proteomes" id="UP000001261"/>
    </source>
</evidence>
<feature type="domain" description="Chromo" evidence="2">
    <location>
        <begin position="85"/>
        <end position="125"/>
    </location>
</feature>
<dbReference type="PANTHER" id="PTHR46148">
    <property type="entry name" value="CHROMO DOMAIN-CONTAINING PROTEIN"/>
    <property type="match status" value="1"/>
</dbReference>
<dbReference type="SUPFAM" id="SSF54160">
    <property type="entry name" value="Chromo domain-like"/>
    <property type="match status" value="1"/>
</dbReference>
<organism evidence="3 4">
    <name type="scientific">Coccidioides immitis (strain RS)</name>
    <name type="common">Valley fever fungus</name>
    <dbReference type="NCBI Taxonomy" id="246410"/>
    <lineage>
        <taxon>Eukaryota</taxon>
        <taxon>Fungi</taxon>
        <taxon>Dikarya</taxon>
        <taxon>Ascomycota</taxon>
        <taxon>Pezizomycotina</taxon>
        <taxon>Eurotiomycetes</taxon>
        <taxon>Eurotiomycetidae</taxon>
        <taxon>Onygenales</taxon>
        <taxon>Onygenaceae</taxon>
        <taxon>Coccidioides</taxon>
    </lineage>
</organism>
<dbReference type="AlphaFoldDB" id="J3K040"/>
<dbReference type="VEuPathDB" id="FungiDB:CIMG_12581"/>
<dbReference type="OMA" id="HAREMPM"/>
<dbReference type="PROSITE" id="PS50013">
    <property type="entry name" value="CHROMO_2"/>
    <property type="match status" value="1"/>
</dbReference>
<dbReference type="RefSeq" id="XP_001249219.2">
    <property type="nucleotide sequence ID" value="XM_001249218.2"/>
</dbReference>
<dbReference type="EMBL" id="GG704911">
    <property type="protein sequence ID" value="EAS27179.3"/>
    <property type="molecule type" value="Genomic_DNA"/>
</dbReference>
<dbReference type="InterPro" id="IPR016197">
    <property type="entry name" value="Chromo-like_dom_sf"/>
</dbReference>
<reference evidence="4" key="2">
    <citation type="journal article" date="2010" name="Genome Res.">
        <title>Population genomic sequencing of Coccidioides fungi reveals recent hybridization and transposon control.</title>
        <authorList>
            <person name="Neafsey D.E."/>
            <person name="Barker B.M."/>
            <person name="Sharpton T.J."/>
            <person name="Stajich J.E."/>
            <person name="Park D.J."/>
            <person name="Whiston E."/>
            <person name="Hung C.-Y."/>
            <person name="McMahan C."/>
            <person name="White J."/>
            <person name="Sykes S."/>
            <person name="Heiman D."/>
            <person name="Young S."/>
            <person name="Zeng Q."/>
            <person name="Abouelleil A."/>
            <person name="Aftuck L."/>
            <person name="Bessette D."/>
            <person name="Brown A."/>
            <person name="FitzGerald M."/>
            <person name="Lui A."/>
            <person name="Macdonald J.P."/>
            <person name="Priest M."/>
            <person name="Orbach M.J."/>
            <person name="Galgiani J.N."/>
            <person name="Kirkland T.N."/>
            <person name="Cole G.T."/>
            <person name="Birren B.W."/>
            <person name="Henn M.R."/>
            <person name="Taylor J.W."/>
            <person name="Rounsley S.D."/>
        </authorList>
    </citation>
    <scope>GENOME REANNOTATION</scope>
    <source>
        <strain evidence="4">RS</strain>
    </source>
</reference>
<dbReference type="KEGG" id="cim:CIMG_12581"/>
<dbReference type="Pfam" id="PF24626">
    <property type="entry name" value="SH3_Tf2-1"/>
    <property type="match status" value="1"/>
</dbReference>
<name>J3K040_COCIM</name>
<protein>
    <recommendedName>
        <fullName evidence="2">Chromo domain-containing protein</fullName>
    </recommendedName>
</protein>
<dbReference type="Proteomes" id="UP000001261">
    <property type="component" value="Unassembled WGS sequence"/>
</dbReference>
<evidence type="ECO:0000259" key="2">
    <source>
        <dbReference type="PROSITE" id="PS50013"/>
    </source>
</evidence>
<dbReference type="OrthoDB" id="4504104at2759"/>
<dbReference type="PANTHER" id="PTHR46148:SF52">
    <property type="entry name" value="OS04G0603800 PROTEIN"/>
    <property type="match status" value="1"/>
</dbReference>
<dbReference type="InParanoid" id="J3K040"/>
<evidence type="ECO:0000313" key="3">
    <source>
        <dbReference type="EMBL" id="EAS27179.3"/>
    </source>
</evidence>
<keyword evidence="4" id="KW-1185">Reference proteome</keyword>
<dbReference type="CDD" id="cd00024">
    <property type="entry name" value="CD_CSD"/>
    <property type="match status" value="1"/>
</dbReference>
<dbReference type="InterPro" id="IPR023780">
    <property type="entry name" value="Chromo_domain"/>
</dbReference>
<dbReference type="GO" id="GO:0006338">
    <property type="term" value="P:chromatin remodeling"/>
    <property type="evidence" value="ECO:0007669"/>
    <property type="project" value="UniProtKB-ARBA"/>
</dbReference>
<dbReference type="Pfam" id="PF00385">
    <property type="entry name" value="Chromo"/>
    <property type="match status" value="1"/>
</dbReference>
<proteinExistence type="predicted"/>
<dbReference type="GeneID" id="24164208"/>
<comment type="subunit">
    <text evidence="1">Component of the NuA4 histone acetyltransferase complex.</text>
</comment>
<evidence type="ECO:0000256" key="1">
    <source>
        <dbReference type="ARBA" id="ARBA00011353"/>
    </source>
</evidence>
<sequence length="125" mass="15589">MAENQKYKNNQELYNKRLKKQNLHEKLDFKKLEPYKIMKWIGRVNYKLQLPKKMRIHPIFHVSLLEKALLHAREMPMEINEEQEYEVEQILDHQKISRKLHYLVKWKWYDILKNMWEPTENLKNT</sequence>